<dbReference type="RefSeq" id="WP_058448592.1">
    <property type="nucleotide sequence ID" value="NZ_CAAAJF010000004.1"/>
</dbReference>
<dbReference type="PROSITE" id="PS50893">
    <property type="entry name" value="ABC_TRANSPORTER_2"/>
    <property type="match status" value="1"/>
</dbReference>
<feature type="domain" description="ABC transporter" evidence="5">
    <location>
        <begin position="7"/>
        <end position="223"/>
    </location>
</feature>
<dbReference type="PANTHER" id="PTHR42798">
    <property type="entry name" value="LIPOPROTEIN-RELEASING SYSTEM ATP-BINDING PROTEIN LOLD"/>
    <property type="match status" value="1"/>
</dbReference>
<keyword evidence="4" id="KW-0067">ATP-binding</keyword>
<dbReference type="InterPro" id="IPR003439">
    <property type="entry name" value="ABC_transporter-like_ATP-bd"/>
</dbReference>
<dbReference type="InterPro" id="IPR017911">
    <property type="entry name" value="MacB-like_ATP-bd"/>
</dbReference>
<evidence type="ECO:0000256" key="1">
    <source>
        <dbReference type="ARBA" id="ARBA00005417"/>
    </source>
</evidence>
<keyword evidence="2" id="KW-0813">Transport</keyword>
<dbReference type="Proteomes" id="UP000093336">
    <property type="component" value="Unassembled WGS sequence"/>
</dbReference>
<proteinExistence type="inferred from homology"/>
<name>A0ABX2XW64_9GAMM</name>
<sequence>MNHLDVIRLSHVNFMVKSGVFDLHILKDISFAVKGGITIAITGASGSGKTSLLNIMAGLELPTTGKVFYGKQDITTLSEDERAKLRARRVGFIFQSFQLLPNLTALENVMLPLEINHYEKPFESANEWINKVGLEGRTNHYPLQLSGGEQQRVAIARAFAIKPEILFADEPTGNLDKKTGQTVINLLFTLNEQHKTTLVIVTHDETLAARCQFQWRLDGGKLLC</sequence>
<comment type="similarity">
    <text evidence="1">Belongs to the ABC transporter superfamily.</text>
</comment>
<dbReference type="Gene3D" id="3.40.50.300">
    <property type="entry name" value="P-loop containing nucleotide triphosphate hydrolases"/>
    <property type="match status" value="1"/>
</dbReference>
<organism evidence="6 7">
    <name type="scientific">Legionella jamestowniensis</name>
    <dbReference type="NCBI Taxonomy" id="455"/>
    <lineage>
        <taxon>Bacteria</taxon>
        <taxon>Pseudomonadati</taxon>
        <taxon>Pseudomonadota</taxon>
        <taxon>Gammaproteobacteria</taxon>
        <taxon>Legionellales</taxon>
        <taxon>Legionellaceae</taxon>
        <taxon>Legionella</taxon>
    </lineage>
</organism>
<dbReference type="PROSITE" id="PS00211">
    <property type="entry name" value="ABC_TRANSPORTER_1"/>
    <property type="match status" value="1"/>
</dbReference>
<evidence type="ECO:0000259" key="5">
    <source>
        <dbReference type="PROSITE" id="PS50893"/>
    </source>
</evidence>
<gene>
    <name evidence="6" type="ORF">A8135_10870</name>
</gene>
<evidence type="ECO:0000313" key="6">
    <source>
        <dbReference type="EMBL" id="OCH98796.1"/>
    </source>
</evidence>
<keyword evidence="3" id="KW-0547">Nucleotide-binding</keyword>
<dbReference type="InterPro" id="IPR003593">
    <property type="entry name" value="AAA+_ATPase"/>
</dbReference>
<dbReference type="EMBL" id="LYOZ01000006">
    <property type="protein sequence ID" value="OCH98796.1"/>
    <property type="molecule type" value="Genomic_DNA"/>
</dbReference>
<dbReference type="SUPFAM" id="SSF52540">
    <property type="entry name" value="P-loop containing nucleoside triphosphate hydrolases"/>
    <property type="match status" value="1"/>
</dbReference>
<keyword evidence="7" id="KW-1185">Reference proteome</keyword>
<dbReference type="Pfam" id="PF00005">
    <property type="entry name" value="ABC_tran"/>
    <property type="match status" value="1"/>
</dbReference>
<dbReference type="InterPro" id="IPR027417">
    <property type="entry name" value="P-loop_NTPase"/>
</dbReference>
<dbReference type="SMART" id="SM00382">
    <property type="entry name" value="AAA"/>
    <property type="match status" value="1"/>
</dbReference>
<evidence type="ECO:0000256" key="3">
    <source>
        <dbReference type="ARBA" id="ARBA00022741"/>
    </source>
</evidence>
<protein>
    <submittedName>
        <fullName evidence="6">ABC transporter</fullName>
    </submittedName>
</protein>
<evidence type="ECO:0000313" key="7">
    <source>
        <dbReference type="Proteomes" id="UP000093336"/>
    </source>
</evidence>
<dbReference type="CDD" id="cd03255">
    <property type="entry name" value="ABC_MJ0796_LolCDE_FtsE"/>
    <property type="match status" value="1"/>
</dbReference>
<evidence type="ECO:0000256" key="4">
    <source>
        <dbReference type="ARBA" id="ARBA00022840"/>
    </source>
</evidence>
<reference evidence="6 7" key="1">
    <citation type="submission" date="2016-05" db="EMBL/GenBank/DDBJ databases">
        <authorList>
            <person name="Prochazka B."/>
            <person name="Indra A."/>
            <person name="Hasenberger P."/>
            <person name="Blaschitz M."/>
            <person name="Wagner L."/>
            <person name="Wewalka G."/>
            <person name="Sorschag S."/>
            <person name="Schmid D."/>
            <person name="Ruppitsch W."/>
        </authorList>
    </citation>
    <scope>NUCLEOTIDE SEQUENCE [LARGE SCALE GENOMIC DNA]</scope>
    <source>
        <strain evidence="6 7">974010_12</strain>
    </source>
</reference>
<dbReference type="InterPro" id="IPR017871">
    <property type="entry name" value="ABC_transporter-like_CS"/>
</dbReference>
<evidence type="ECO:0000256" key="2">
    <source>
        <dbReference type="ARBA" id="ARBA00022448"/>
    </source>
</evidence>
<accession>A0ABX2XW64</accession>
<comment type="caution">
    <text evidence="6">The sequence shown here is derived from an EMBL/GenBank/DDBJ whole genome shotgun (WGS) entry which is preliminary data.</text>
</comment>
<dbReference type="PANTHER" id="PTHR42798:SF2">
    <property type="entry name" value="ABC TRANSPORTER ATP-BINDING PROTEIN MG467-RELATED"/>
    <property type="match status" value="1"/>
</dbReference>